<comment type="caution">
    <text evidence="1">The sequence shown here is derived from an EMBL/GenBank/DDBJ whole genome shotgun (WGS) entry which is preliminary data.</text>
</comment>
<proteinExistence type="predicted"/>
<protein>
    <submittedName>
        <fullName evidence="1">Uncharacterized protein</fullName>
    </submittedName>
</protein>
<reference evidence="1" key="1">
    <citation type="submission" date="2020-05" db="EMBL/GenBank/DDBJ databases">
        <title>Large-scale comparative analyses of tick genomes elucidate their genetic diversity and vector capacities.</title>
        <authorList>
            <person name="Jia N."/>
            <person name="Wang J."/>
            <person name="Shi W."/>
            <person name="Du L."/>
            <person name="Sun Y."/>
            <person name="Zhan W."/>
            <person name="Jiang J."/>
            <person name="Wang Q."/>
            <person name="Zhang B."/>
            <person name="Ji P."/>
            <person name="Sakyi L.B."/>
            <person name="Cui X."/>
            <person name="Yuan T."/>
            <person name="Jiang B."/>
            <person name="Yang W."/>
            <person name="Lam T.T.-Y."/>
            <person name="Chang Q."/>
            <person name="Ding S."/>
            <person name="Wang X."/>
            <person name="Zhu J."/>
            <person name="Ruan X."/>
            <person name="Zhao L."/>
            <person name="Wei J."/>
            <person name="Que T."/>
            <person name="Du C."/>
            <person name="Cheng J."/>
            <person name="Dai P."/>
            <person name="Han X."/>
            <person name="Huang E."/>
            <person name="Gao Y."/>
            <person name="Liu J."/>
            <person name="Shao H."/>
            <person name="Ye R."/>
            <person name="Li L."/>
            <person name="Wei W."/>
            <person name="Wang X."/>
            <person name="Wang C."/>
            <person name="Yang T."/>
            <person name="Huo Q."/>
            <person name="Li W."/>
            <person name="Guo W."/>
            <person name="Chen H."/>
            <person name="Zhou L."/>
            <person name="Ni X."/>
            <person name="Tian J."/>
            <person name="Zhou Y."/>
            <person name="Sheng Y."/>
            <person name="Liu T."/>
            <person name="Pan Y."/>
            <person name="Xia L."/>
            <person name="Li J."/>
            <person name="Zhao F."/>
            <person name="Cao W."/>
        </authorList>
    </citation>
    <scope>NUCLEOTIDE SEQUENCE</scope>
    <source>
        <strain evidence="1">Hyas-2018</strain>
    </source>
</reference>
<sequence>MADPVSSLARRQRGPSGSVRPLPSGGPALSVGPPKGQRDLLYIRPRKLFSGEEQLAGGRALLTSLPHSRVKRSFRGGLQAVYDDRRDHGLLRSSRTHNEASVHECVFSSRSEDCGTEPATPHGATLQHAGKTAHRRRAKTRARVRACVFPASGRRATTLLSSSAEPRPKIVCAEKRFRQMKTAPPRTKPARDTFEAPRNAFVPALGGESPGEGRWGGRKDSRARRIRPPIPSRARLSLQPLCARDRR</sequence>
<name>A0ACB7SPI4_HYAAI</name>
<evidence type="ECO:0000313" key="2">
    <source>
        <dbReference type="Proteomes" id="UP000821845"/>
    </source>
</evidence>
<keyword evidence="2" id="KW-1185">Reference proteome</keyword>
<accession>A0ACB7SPI4</accession>
<dbReference type="Proteomes" id="UP000821845">
    <property type="component" value="Chromosome 3"/>
</dbReference>
<organism evidence="1 2">
    <name type="scientific">Hyalomma asiaticum</name>
    <name type="common">Tick</name>
    <dbReference type="NCBI Taxonomy" id="266040"/>
    <lineage>
        <taxon>Eukaryota</taxon>
        <taxon>Metazoa</taxon>
        <taxon>Ecdysozoa</taxon>
        <taxon>Arthropoda</taxon>
        <taxon>Chelicerata</taxon>
        <taxon>Arachnida</taxon>
        <taxon>Acari</taxon>
        <taxon>Parasitiformes</taxon>
        <taxon>Ixodida</taxon>
        <taxon>Ixodoidea</taxon>
        <taxon>Ixodidae</taxon>
        <taxon>Hyalomminae</taxon>
        <taxon>Hyalomma</taxon>
    </lineage>
</organism>
<gene>
    <name evidence="1" type="ORF">HPB50_019101</name>
</gene>
<dbReference type="EMBL" id="CM023483">
    <property type="protein sequence ID" value="KAH6936540.1"/>
    <property type="molecule type" value="Genomic_DNA"/>
</dbReference>
<evidence type="ECO:0000313" key="1">
    <source>
        <dbReference type="EMBL" id="KAH6936540.1"/>
    </source>
</evidence>